<proteinExistence type="predicted"/>
<evidence type="ECO:0000313" key="3">
    <source>
        <dbReference type="Proteomes" id="UP000774283"/>
    </source>
</evidence>
<dbReference type="EMBL" id="JAAXOW010000001">
    <property type="protein sequence ID" value="NKX92677.1"/>
    <property type="molecule type" value="Genomic_DNA"/>
</dbReference>
<sequence>MRERLQMIALVLVVGLGAGLLVQMFMRGESLPSPDPAEQAAADRVTMLVASAFSGSVMTTASLYEGGTVDVGTDALAGTSLADPARASLAVLTAAAAQRVDQGDPLEARVAPREVAIDQEDGRTVIEARTAVTTLHRNAPEATVILVSTTTLDDATGTVLSFEATGLD</sequence>
<feature type="transmembrane region" description="Helical" evidence="1">
    <location>
        <begin position="7"/>
        <end position="26"/>
    </location>
</feature>
<evidence type="ECO:0000313" key="2">
    <source>
        <dbReference type="EMBL" id="NKX92677.1"/>
    </source>
</evidence>
<dbReference type="RefSeq" id="WP_168446688.1">
    <property type="nucleotide sequence ID" value="NZ_JAAXOW010000001.1"/>
</dbReference>
<evidence type="ECO:0000256" key="1">
    <source>
        <dbReference type="SAM" id="Phobius"/>
    </source>
</evidence>
<reference evidence="2 3" key="1">
    <citation type="submission" date="2020-04" db="EMBL/GenBank/DDBJ databases">
        <title>MicrobeNet Type strains.</title>
        <authorList>
            <person name="Nicholson A.C."/>
        </authorList>
    </citation>
    <scope>NUCLEOTIDE SEQUENCE [LARGE SCALE GENOMIC DNA]</scope>
    <source>
        <strain evidence="2 3">ATCC BAA-789</strain>
    </source>
</reference>
<keyword evidence="3" id="KW-1185">Reference proteome</keyword>
<dbReference type="AlphaFoldDB" id="A0A9X5FDC8"/>
<dbReference type="Proteomes" id="UP000774283">
    <property type="component" value="Unassembled WGS sequence"/>
</dbReference>
<keyword evidence="1" id="KW-1133">Transmembrane helix</keyword>
<accession>A0A9X5FDC8</accession>
<gene>
    <name evidence="2" type="ORF">HF995_05210</name>
</gene>
<keyword evidence="1" id="KW-0812">Transmembrane</keyword>
<comment type="caution">
    <text evidence="2">The sequence shown here is derived from an EMBL/GenBank/DDBJ whole genome shotgun (WGS) entry which is preliminary data.</text>
</comment>
<keyword evidence="1" id="KW-0472">Membrane</keyword>
<protein>
    <submittedName>
        <fullName evidence="2">Uncharacterized protein</fullName>
    </submittedName>
</protein>
<organism evidence="2 3">
    <name type="scientific">Sanguibacter hominis ATCC BAA-789</name>
    <dbReference type="NCBI Taxonomy" id="1312740"/>
    <lineage>
        <taxon>Bacteria</taxon>
        <taxon>Bacillati</taxon>
        <taxon>Actinomycetota</taxon>
        <taxon>Actinomycetes</taxon>
        <taxon>Micrococcales</taxon>
        <taxon>Sanguibacteraceae</taxon>
        <taxon>Sanguibacter</taxon>
    </lineage>
</organism>
<name>A0A9X5FDC8_9MICO</name>